<evidence type="ECO:0000313" key="2">
    <source>
        <dbReference type="EMBL" id="GAA2013016.1"/>
    </source>
</evidence>
<evidence type="ECO:0000259" key="1">
    <source>
        <dbReference type="PROSITE" id="PS51186"/>
    </source>
</evidence>
<dbReference type="Pfam" id="PF13302">
    <property type="entry name" value="Acetyltransf_3"/>
    <property type="match status" value="1"/>
</dbReference>
<proteinExistence type="predicted"/>
<dbReference type="EMBL" id="BAAAPC010000025">
    <property type="protein sequence ID" value="GAA2013016.1"/>
    <property type="molecule type" value="Genomic_DNA"/>
</dbReference>
<gene>
    <name evidence="2" type="ORF">GCM10009799_46710</name>
</gene>
<dbReference type="InterPro" id="IPR000182">
    <property type="entry name" value="GNAT_dom"/>
</dbReference>
<dbReference type="Proteomes" id="UP001501585">
    <property type="component" value="Unassembled WGS sequence"/>
</dbReference>
<keyword evidence="3" id="KW-1185">Reference proteome</keyword>
<organism evidence="2 3">
    <name type="scientific">Nocardiopsis rhodophaea</name>
    <dbReference type="NCBI Taxonomy" id="280238"/>
    <lineage>
        <taxon>Bacteria</taxon>
        <taxon>Bacillati</taxon>
        <taxon>Actinomycetota</taxon>
        <taxon>Actinomycetes</taxon>
        <taxon>Streptosporangiales</taxon>
        <taxon>Nocardiopsidaceae</taxon>
        <taxon>Nocardiopsis</taxon>
    </lineage>
</organism>
<dbReference type="SUPFAM" id="SSF55729">
    <property type="entry name" value="Acyl-CoA N-acyltransferases (Nat)"/>
    <property type="match status" value="1"/>
</dbReference>
<comment type="caution">
    <text evidence="2">The sequence shown here is derived from an EMBL/GenBank/DDBJ whole genome shotgun (WGS) entry which is preliminary data.</text>
</comment>
<name>A0ABN2TL84_9ACTN</name>
<accession>A0ABN2TL84</accession>
<dbReference type="PROSITE" id="PS51186">
    <property type="entry name" value="GNAT"/>
    <property type="match status" value="1"/>
</dbReference>
<sequence length="207" mass="22986">MCELLPFRRCDAAKVAEWLTATECEALLRGTAGTLFRESSYAALDSGRGRAALVADTRGQVLGLVHFWELGPGVYEVGGTTADERWWRTGIGLEAAALLVDYLFEVVNCKRVEFTTGIHNALTVRLGLDDGMAIEAICRDYFGTVGGVVHAVKSGLTREEYYQPYPHYQPRVGRRLDQGRLDSSAAAITQRLDARRLARRITEEYRA</sequence>
<reference evidence="2 3" key="1">
    <citation type="journal article" date="2019" name="Int. J. Syst. Evol. Microbiol.">
        <title>The Global Catalogue of Microorganisms (GCM) 10K type strain sequencing project: providing services to taxonomists for standard genome sequencing and annotation.</title>
        <authorList>
            <consortium name="The Broad Institute Genomics Platform"/>
            <consortium name="The Broad Institute Genome Sequencing Center for Infectious Disease"/>
            <person name="Wu L."/>
            <person name="Ma J."/>
        </authorList>
    </citation>
    <scope>NUCLEOTIDE SEQUENCE [LARGE SCALE GENOMIC DNA]</scope>
    <source>
        <strain evidence="2 3">JCM 15313</strain>
    </source>
</reference>
<dbReference type="InterPro" id="IPR016181">
    <property type="entry name" value="Acyl_CoA_acyltransferase"/>
</dbReference>
<protein>
    <recommendedName>
        <fullName evidence="1">N-acetyltransferase domain-containing protein</fullName>
    </recommendedName>
</protein>
<feature type="domain" description="N-acetyltransferase" evidence="1">
    <location>
        <begin position="2"/>
        <end position="159"/>
    </location>
</feature>
<evidence type="ECO:0000313" key="3">
    <source>
        <dbReference type="Proteomes" id="UP001501585"/>
    </source>
</evidence>
<dbReference type="Gene3D" id="3.40.630.30">
    <property type="match status" value="1"/>
</dbReference>